<keyword evidence="2" id="KW-0539">Nucleus</keyword>
<evidence type="ECO:0000256" key="2">
    <source>
        <dbReference type="ARBA" id="ARBA00023242"/>
    </source>
</evidence>
<dbReference type="InterPro" id="IPR050568">
    <property type="entry name" value="Transcr_DNA_Rep_Reg"/>
</dbReference>
<name>A0A1Y2FH80_PROLT</name>
<dbReference type="CDD" id="cd22906">
    <property type="entry name" value="HFD_DRAP1"/>
    <property type="match status" value="1"/>
</dbReference>
<dbReference type="Pfam" id="PF00808">
    <property type="entry name" value="CBFD_NFYB_HMF"/>
    <property type="match status" value="1"/>
</dbReference>
<dbReference type="SUPFAM" id="SSF47113">
    <property type="entry name" value="Histone-fold"/>
    <property type="match status" value="1"/>
</dbReference>
<gene>
    <name evidence="4" type="ORF">BCR37DRAFT_336698</name>
</gene>
<dbReference type="PANTHER" id="PTHR10252">
    <property type="entry name" value="HISTONE-LIKE TRANSCRIPTION FACTOR CCAAT-RELATED"/>
    <property type="match status" value="1"/>
</dbReference>
<dbReference type="Proteomes" id="UP000193685">
    <property type="component" value="Unassembled WGS sequence"/>
</dbReference>
<dbReference type="GO" id="GO:0017054">
    <property type="term" value="C:negative cofactor 2 complex"/>
    <property type="evidence" value="ECO:0007669"/>
    <property type="project" value="TreeGrafter"/>
</dbReference>
<organism evidence="4 5">
    <name type="scientific">Protomyces lactucae-debilis</name>
    <dbReference type="NCBI Taxonomy" id="2754530"/>
    <lineage>
        <taxon>Eukaryota</taxon>
        <taxon>Fungi</taxon>
        <taxon>Dikarya</taxon>
        <taxon>Ascomycota</taxon>
        <taxon>Taphrinomycotina</taxon>
        <taxon>Taphrinomycetes</taxon>
        <taxon>Taphrinales</taxon>
        <taxon>Protomycetaceae</taxon>
        <taxon>Protomyces</taxon>
    </lineage>
</organism>
<dbReference type="InterPro" id="IPR003958">
    <property type="entry name" value="CBFA_NFYB_domain"/>
</dbReference>
<dbReference type="AlphaFoldDB" id="A0A1Y2FH80"/>
<reference evidence="4 5" key="1">
    <citation type="submission" date="2016-07" db="EMBL/GenBank/DDBJ databases">
        <title>Pervasive Adenine N6-methylation of Active Genes in Fungi.</title>
        <authorList>
            <consortium name="DOE Joint Genome Institute"/>
            <person name="Mondo S.J."/>
            <person name="Dannebaum R.O."/>
            <person name="Kuo R.C."/>
            <person name="Labutti K."/>
            <person name="Haridas S."/>
            <person name="Kuo A."/>
            <person name="Salamov A."/>
            <person name="Ahrendt S.R."/>
            <person name="Lipzen A."/>
            <person name="Sullivan W."/>
            <person name="Andreopoulos W.B."/>
            <person name="Clum A."/>
            <person name="Lindquist E."/>
            <person name="Daum C."/>
            <person name="Ramamoorthy G.K."/>
            <person name="Gryganskyi A."/>
            <person name="Culley D."/>
            <person name="Magnuson J.K."/>
            <person name="James T.Y."/>
            <person name="O'Malley M.A."/>
            <person name="Stajich J.E."/>
            <person name="Spatafora J.W."/>
            <person name="Visel A."/>
            <person name="Grigoriev I.V."/>
        </authorList>
    </citation>
    <scope>NUCLEOTIDE SEQUENCE [LARGE SCALE GENOMIC DNA]</scope>
    <source>
        <strain evidence="4 5">12-1054</strain>
    </source>
</reference>
<accession>A0A1Y2FH80</accession>
<dbReference type="OMA" id="AHKQCIE"/>
<dbReference type="GeneID" id="63783835"/>
<dbReference type="RefSeq" id="XP_040725873.1">
    <property type="nucleotide sequence ID" value="XM_040867236.1"/>
</dbReference>
<evidence type="ECO:0000259" key="3">
    <source>
        <dbReference type="Pfam" id="PF00808"/>
    </source>
</evidence>
<dbReference type="InterPro" id="IPR009072">
    <property type="entry name" value="Histone-fold"/>
</dbReference>
<evidence type="ECO:0000313" key="4">
    <source>
        <dbReference type="EMBL" id="ORY83292.1"/>
    </source>
</evidence>
<feature type="non-terminal residue" evidence="4">
    <location>
        <position position="87"/>
    </location>
</feature>
<dbReference type="OrthoDB" id="653904at2759"/>
<dbReference type="GO" id="GO:0046982">
    <property type="term" value="F:protein heterodimerization activity"/>
    <property type="evidence" value="ECO:0007669"/>
    <property type="project" value="InterPro"/>
</dbReference>
<protein>
    <submittedName>
        <fullName evidence="4">Histone-fold-containing protein</fullName>
    </submittedName>
</protein>
<evidence type="ECO:0000256" key="1">
    <source>
        <dbReference type="ARBA" id="ARBA00004123"/>
    </source>
</evidence>
<feature type="non-terminal residue" evidence="4">
    <location>
        <position position="1"/>
    </location>
</feature>
<dbReference type="Gene3D" id="1.10.20.10">
    <property type="entry name" value="Histone, subunit A"/>
    <property type="match status" value="1"/>
</dbReference>
<dbReference type="STRING" id="56484.A0A1Y2FH80"/>
<comment type="subcellular location">
    <subcellularLocation>
        <location evidence="1">Nucleus</location>
    </subcellularLocation>
</comment>
<comment type="caution">
    <text evidence="4">The sequence shown here is derived from an EMBL/GenBank/DDBJ whole genome shotgun (WGS) entry which is preliminary data.</text>
</comment>
<dbReference type="PANTHER" id="PTHR10252:SF5">
    <property type="entry name" value="DR1-ASSOCIATED COREPRESSOR"/>
    <property type="match status" value="1"/>
</dbReference>
<dbReference type="EMBL" id="MCFI01000008">
    <property type="protein sequence ID" value="ORY83292.1"/>
    <property type="molecule type" value="Genomic_DNA"/>
</dbReference>
<dbReference type="GO" id="GO:0001046">
    <property type="term" value="F:core promoter sequence-specific DNA binding"/>
    <property type="evidence" value="ECO:0007669"/>
    <property type="project" value="TreeGrafter"/>
</dbReference>
<dbReference type="GO" id="GO:0016251">
    <property type="term" value="F:RNA polymerase II general transcription initiation factor activity"/>
    <property type="evidence" value="ECO:0007669"/>
    <property type="project" value="TreeGrafter"/>
</dbReference>
<keyword evidence="5" id="KW-1185">Reference proteome</keyword>
<sequence>TEWKSRFPVARIKKIMQADDDVGKVAQVVPVVISKALELFMQSLVTAAAQQAMATGHKRVLPGHLKMAVKQDTTFDFLEEHVAALPE</sequence>
<proteinExistence type="predicted"/>
<feature type="domain" description="Transcription factor CBF/NF-Y/archaeal histone" evidence="3">
    <location>
        <begin position="6"/>
        <end position="69"/>
    </location>
</feature>
<evidence type="ECO:0000313" key="5">
    <source>
        <dbReference type="Proteomes" id="UP000193685"/>
    </source>
</evidence>